<keyword evidence="1" id="KW-0808">Transferase</keyword>
<dbReference type="SUPFAM" id="SSF53756">
    <property type="entry name" value="UDP-Glycosyltransferase/glycogen phosphorylase"/>
    <property type="match status" value="1"/>
</dbReference>
<evidence type="ECO:0000313" key="1">
    <source>
        <dbReference type="EMBL" id="MBC9718168.1"/>
    </source>
</evidence>
<dbReference type="Pfam" id="PF13692">
    <property type="entry name" value="Glyco_trans_1_4"/>
    <property type="match status" value="1"/>
</dbReference>
<organism evidence="1 2">
    <name type="scientific">Streptomyces polyasparticus</name>
    <dbReference type="NCBI Taxonomy" id="2767826"/>
    <lineage>
        <taxon>Bacteria</taxon>
        <taxon>Bacillati</taxon>
        <taxon>Actinomycetota</taxon>
        <taxon>Actinomycetes</taxon>
        <taxon>Kitasatosporales</taxon>
        <taxon>Streptomycetaceae</taxon>
        <taxon>Streptomyces</taxon>
    </lineage>
</organism>
<dbReference type="Gene3D" id="3.40.50.2000">
    <property type="entry name" value="Glycogen Phosphorylase B"/>
    <property type="match status" value="2"/>
</dbReference>
<proteinExistence type="predicted"/>
<evidence type="ECO:0000313" key="2">
    <source>
        <dbReference type="Proteomes" id="UP000642284"/>
    </source>
</evidence>
<name>A0ABR7SUY5_9ACTN</name>
<dbReference type="GO" id="GO:0016740">
    <property type="term" value="F:transferase activity"/>
    <property type="evidence" value="ECO:0007669"/>
    <property type="project" value="UniProtKB-KW"/>
</dbReference>
<dbReference type="Proteomes" id="UP000642284">
    <property type="component" value="Unassembled WGS sequence"/>
</dbReference>
<keyword evidence="2" id="KW-1185">Reference proteome</keyword>
<accession>A0ABR7SUY5</accession>
<dbReference type="EMBL" id="JACTVJ010000024">
    <property type="protein sequence ID" value="MBC9718168.1"/>
    <property type="molecule type" value="Genomic_DNA"/>
</dbReference>
<gene>
    <name evidence="1" type="ORF">H9Y04_37145</name>
</gene>
<sequence>MRETANQMCAAGWDVTVVTIARESWELESGIDPSLLDGVDPRVRIVELPLRRADLETDIRRFPEARAADPVGWVKKWRARNQESFPEPVFGGWRPALERAVLALHRARPVDLTLVTCTPYVTLSAAWTLWQQHRVPYAVDFRDGWSVDVVRSRTAFGPDSPEGRWERKVLDEALSLWVVNDPIAEHYRTRYPHLADRVTVVRNGYDADSTPDVTGRGAAKAPLTFGYLGMLSSTAGEWRALLDAWRLARSTEPLLADARFEVRGHSGFGADRGGGPKVELLRRYEDAGVHFGGPVHKAEVAGVYARWDALVLLVLGGRYMTSGKVYEYAAAGLPIVSAHAVDHDASRVLAGHPLWTGACGLDRDGLAAAFAHAARLAVASGPAERLAAQAHARRYARSALLAAGARDLTARMDRTPLLAGGHTP</sequence>
<reference evidence="1 2" key="1">
    <citation type="submission" date="2020-08" db="EMBL/GenBank/DDBJ databases">
        <title>Genemic of Streptomyces polyaspartic.</title>
        <authorList>
            <person name="Liu W."/>
        </authorList>
    </citation>
    <scope>NUCLEOTIDE SEQUENCE [LARGE SCALE GENOMIC DNA]</scope>
    <source>
        <strain evidence="1 2">TRM66268-LWL</strain>
    </source>
</reference>
<comment type="caution">
    <text evidence="1">The sequence shown here is derived from an EMBL/GenBank/DDBJ whole genome shotgun (WGS) entry which is preliminary data.</text>
</comment>
<protein>
    <submittedName>
        <fullName evidence="1">Glycosyl transferase</fullName>
    </submittedName>
</protein>